<protein>
    <submittedName>
        <fullName evidence="2">Uncharacterized protein</fullName>
    </submittedName>
</protein>
<organism evidence="2 3">
    <name type="scientific">Iodobacter violaceini</name>
    <dbReference type="NCBI Taxonomy" id="3044271"/>
    <lineage>
        <taxon>Bacteria</taxon>
        <taxon>Pseudomonadati</taxon>
        <taxon>Pseudomonadota</taxon>
        <taxon>Betaproteobacteria</taxon>
        <taxon>Neisseriales</taxon>
        <taxon>Chitinibacteraceae</taxon>
        <taxon>Iodobacter</taxon>
    </lineage>
</organism>
<proteinExistence type="predicted"/>
<reference evidence="2 3" key="1">
    <citation type="submission" date="2020-03" db="EMBL/GenBank/DDBJ databases">
        <title>Draft genome sequence of environmentally isolated violet-colored cultures.</title>
        <authorList>
            <person name="Wilson H.S."/>
        </authorList>
    </citation>
    <scope>NUCLEOTIDE SEQUENCE [LARGE SCALE GENOMIC DNA]</scope>
    <source>
        <strain evidence="2 3">HSC-16F04</strain>
    </source>
</reference>
<accession>A0ABX0L0M1</accession>
<evidence type="ECO:0000313" key="3">
    <source>
        <dbReference type="Proteomes" id="UP000712570"/>
    </source>
</evidence>
<dbReference type="EMBL" id="JAAOLX010000003">
    <property type="protein sequence ID" value="NHQ86058.1"/>
    <property type="molecule type" value="Genomic_DNA"/>
</dbReference>
<name>A0ABX0L0M1_9NEIS</name>
<feature type="region of interest" description="Disordered" evidence="1">
    <location>
        <begin position="1"/>
        <end position="24"/>
    </location>
</feature>
<comment type="caution">
    <text evidence="2">The sequence shown here is derived from an EMBL/GenBank/DDBJ whole genome shotgun (WGS) entry which is preliminary data.</text>
</comment>
<evidence type="ECO:0000256" key="1">
    <source>
        <dbReference type="SAM" id="MobiDB-lite"/>
    </source>
</evidence>
<dbReference type="RefSeq" id="WP_166824322.1">
    <property type="nucleotide sequence ID" value="NZ_JAAOLX010000003.1"/>
</dbReference>
<sequence length="98" mass="11151">MSEQPFCPKKEVKSQTFPDELTPSIPGGIFASETRFPRQNGLNPDKTPLTIKQLQVKEDVNIHVFALLSVQHFYGIVVVAWQNMGQFAYLFFIALPRI</sequence>
<dbReference type="Proteomes" id="UP000712570">
    <property type="component" value="Unassembled WGS sequence"/>
</dbReference>
<gene>
    <name evidence="2" type="ORF">HA050_08000</name>
</gene>
<keyword evidence="3" id="KW-1185">Reference proteome</keyword>
<evidence type="ECO:0000313" key="2">
    <source>
        <dbReference type="EMBL" id="NHQ86058.1"/>
    </source>
</evidence>